<dbReference type="OrthoDB" id="359789at2"/>
<reference evidence="1 2" key="1">
    <citation type="submission" date="2018-06" db="EMBL/GenBank/DDBJ databases">
        <authorList>
            <consortium name="Pathogen Informatics"/>
            <person name="Doyle S."/>
        </authorList>
    </citation>
    <scope>NUCLEOTIDE SEQUENCE [LARGE SCALE GENOMIC DNA]</scope>
    <source>
        <strain evidence="1 2">NCTC9836</strain>
    </source>
</reference>
<dbReference type="EMBL" id="UFWZ01000001">
    <property type="protein sequence ID" value="SUY45731.1"/>
    <property type="molecule type" value="Genomic_DNA"/>
</dbReference>
<keyword evidence="2" id="KW-1185">Reference proteome</keyword>
<dbReference type="Proteomes" id="UP000254664">
    <property type="component" value="Unassembled WGS sequence"/>
</dbReference>
<evidence type="ECO:0000313" key="1">
    <source>
        <dbReference type="EMBL" id="SUY45731.1"/>
    </source>
</evidence>
<protein>
    <submittedName>
        <fullName evidence="1">Uncharacterized protein</fullName>
    </submittedName>
</protein>
<organism evidence="1 2">
    <name type="scientific">Clostridium putrefaciens</name>
    <dbReference type="NCBI Taxonomy" id="99675"/>
    <lineage>
        <taxon>Bacteria</taxon>
        <taxon>Bacillati</taxon>
        <taxon>Bacillota</taxon>
        <taxon>Clostridia</taxon>
        <taxon>Eubacteriales</taxon>
        <taxon>Clostridiaceae</taxon>
        <taxon>Clostridium</taxon>
    </lineage>
</organism>
<proteinExistence type="predicted"/>
<sequence length="166" mass="19474">MTYSEELEECNIEYDRPLTEKDVTYTCYLIECVSRLTLHRNKETTSKLGVGGIYHIMCFIQQYQMLDPREASEEIIEDFNLDMGDFVITDISPQYFTGIPDEYRMGLKYGELVLDTKTDNESYAEAILRVYKNPICGVIDDYECNAYEECRHNTKIAYEMGYFECQ</sequence>
<evidence type="ECO:0000313" key="2">
    <source>
        <dbReference type="Proteomes" id="UP000254664"/>
    </source>
</evidence>
<dbReference type="RefSeq" id="WP_115640248.1">
    <property type="nucleotide sequence ID" value="NZ_UFWZ01000001.1"/>
</dbReference>
<gene>
    <name evidence="1" type="ORF">NCTC9836_00418</name>
</gene>
<name>A0A381J4G8_9CLOT</name>
<accession>A0A381J4G8</accession>
<dbReference type="AlphaFoldDB" id="A0A381J4G8"/>